<protein>
    <submittedName>
        <fullName evidence="2">Uncharacterized protein</fullName>
    </submittedName>
</protein>
<reference evidence="2 3" key="1">
    <citation type="submission" date="2020-02" db="EMBL/GenBank/DDBJ databases">
        <title>Draft genome sequence of Haematococcus lacustris strain NIES-144.</title>
        <authorList>
            <person name="Morimoto D."/>
            <person name="Nakagawa S."/>
            <person name="Yoshida T."/>
            <person name="Sawayama S."/>
        </authorList>
    </citation>
    <scope>NUCLEOTIDE SEQUENCE [LARGE SCALE GENOMIC DNA]</scope>
    <source>
        <strain evidence="2 3">NIES-144</strain>
    </source>
</reference>
<dbReference type="AlphaFoldDB" id="A0A6A0AML1"/>
<comment type="caution">
    <text evidence="2">The sequence shown here is derived from an EMBL/GenBank/DDBJ whole genome shotgun (WGS) entry which is preliminary data.</text>
</comment>
<sequence length="36" mass="4064">MWWGLRGRPVKRTEADAGRTAGHTSPTRTEPEVVEQ</sequence>
<feature type="non-terminal residue" evidence="2">
    <location>
        <position position="36"/>
    </location>
</feature>
<organism evidence="2 3">
    <name type="scientific">Haematococcus lacustris</name>
    <name type="common">Green alga</name>
    <name type="synonym">Haematococcus pluvialis</name>
    <dbReference type="NCBI Taxonomy" id="44745"/>
    <lineage>
        <taxon>Eukaryota</taxon>
        <taxon>Viridiplantae</taxon>
        <taxon>Chlorophyta</taxon>
        <taxon>core chlorophytes</taxon>
        <taxon>Chlorophyceae</taxon>
        <taxon>CS clade</taxon>
        <taxon>Chlamydomonadales</taxon>
        <taxon>Haematococcaceae</taxon>
        <taxon>Haematococcus</taxon>
    </lineage>
</organism>
<feature type="non-terminal residue" evidence="2">
    <location>
        <position position="1"/>
    </location>
</feature>
<gene>
    <name evidence="2" type="ORF">HaLaN_32489</name>
</gene>
<dbReference type="Proteomes" id="UP000485058">
    <property type="component" value="Unassembled WGS sequence"/>
</dbReference>
<evidence type="ECO:0000313" key="3">
    <source>
        <dbReference type="Proteomes" id="UP000485058"/>
    </source>
</evidence>
<name>A0A6A0AML1_HAELA</name>
<evidence type="ECO:0000313" key="2">
    <source>
        <dbReference type="EMBL" id="GFH33164.1"/>
    </source>
</evidence>
<evidence type="ECO:0000256" key="1">
    <source>
        <dbReference type="SAM" id="MobiDB-lite"/>
    </source>
</evidence>
<dbReference type="EMBL" id="BLLF01007894">
    <property type="protein sequence ID" value="GFH33164.1"/>
    <property type="molecule type" value="Genomic_DNA"/>
</dbReference>
<proteinExistence type="predicted"/>
<accession>A0A6A0AML1</accession>
<feature type="region of interest" description="Disordered" evidence="1">
    <location>
        <begin position="1"/>
        <end position="36"/>
    </location>
</feature>
<keyword evidence="3" id="KW-1185">Reference proteome</keyword>